<protein>
    <submittedName>
        <fullName evidence="1">Transcriptional regulator with XRE-family HTH domain</fullName>
    </submittedName>
</protein>
<dbReference type="AlphaFoldDB" id="A0A841FNJ5"/>
<dbReference type="RefSeq" id="WP_184790491.1">
    <property type="nucleotide sequence ID" value="NZ_BONT01000054.1"/>
</dbReference>
<dbReference type="CDD" id="cd00093">
    <property type="entry name" value="HTH_XRE"/>
    <property type="match status" value="1"/>
</dbReference>
<evidence type="ECO:0000313" key="1">
    <source>
        <dbReference type="EMBL" id="MBB6037676.1"/>
    </source>
</evidence>
<evidence type="ECO:0000313" key="2">
    <source>
        <dbReference type="Proteomes" id="UP000548476"/>
    </source>
</evidence>
<dbReference type="SUPFAM" id="SSF47413">
    <property type="entry name" value="lambda repressor-like DNA-binding domains"/>
    <property type="match status" value="1"/>
</dbReference>
<sequence length="429" mass="46524">MGQAPKELTPTASPLHFFGAQLRELRETAGLSQAELGRVTLNSADLVRKIETAERAASRQFVDRCDEVLCGGGMLRRLWPLLERERELRSTIADQRDHGTLGPSARAEDRLVLDWLLAHNAGDVGPEPPQLDLATHAAERLMRFREVDHLQGAGRTYPEVADVVRRDLQKLSQTAPSVAIGYLELAGYEAVDLGADTQARGHYLRALEITTRTGNRLYGGYLIGVSLAHLALHGGDARHAIRLVNAGLRGVADCATPAVRAAIQVVAARAHARLGDERASAAALHQVDVDLDRSRPAEEPEWIGYFGPADLADEKAHCFFDLGLHDRAQDEAATAIGLLHPSRMRRLAIDSSLHATSLARSGDLDRACAVAHEAIDYTAGTTSFRSAHRVTMMLAELHPHATIPSVREVNDYARTVLADAPVSLADLPG</sequence>
<proteinExistence type="predicted"/>
<comment type="caution">
    <text evidence="1">The sequence shown here is derived from an EMBL/GenBank/DDBJ whole genome shotgun (WGS) entry which is preliminary data.</text>
</comment>
<organism evidence="1 2">
    <name type="scientific">Phytomonospora endophytica</name>
    <dbReference type="NCBI Taxonomy" id="714109"/>
    <lineage>
        <taxon>Bacteria</taxon>
        <taxon>Bacillati</taxon>
        <taxon>Actinomycetota</taxon>
        <taxon>Actinomycetes</taxon>
        <taxon>Micromonosporales</taxon>
        <taxon>Micromonosporaceae</taxon>
        <taxon>Phytomonospora</taxon>
    </lineage>
</organism>
<keyword evidence="2" id="KW-1185">Reference proteome</keyword>
<dbReference type="InterPro" id="IPR001387">
    <property type="entry name" value="Cro/C1-type_HTH"/>
</dbReference>
<dbReference type="InterPro" id="IPR010982">
    <property type="entry name" value="Lambda_DNA-bd_dom_sf"/>
</dbReference>
<dbReference type="GO" id="GO:0003677">
    <property type="term" value="F:DNA binding"/>
    <property type="evidence" value="ECO:0007669"/>
    <property type="project" value="InterPro"/>
</dbReference>
<gene>
    <name evidence="1" type="ORF">HNR73_005554</name>
</gene>
<reference evidence="1 2" key="1">
    <citation type="submission" date="2020-08" db="EMBL/GenBank/DDBJ databases">
        <title>Genomic Encyclopedia of Type Strains, Phase IV (KMG-IV): sequencing the most valuable type-strain genomes for metagenomic binning, comparative biology and taxonomic classification.</title>
        <authorList>
            <person name="Goeker M."/>
        </authorList>
    </citation>
    <scope>NUCLEOTIDE SEQUENCE [LARGE SCALE GENOMIC DNA]</scope>
    <source>
        <strain evidence="1 2">YIM 65646</strain>
    </source>
</reference>
<dbReference type="EMBL" id="JACHGT010000013">
    <property type="protein sequence ID" value="MBB6037676.1"/>
    <property type="molecule type" value="Genomic_DNA"/>
</dbReference>
<accession>A0A841FNJ5</accession>
<dbReference type="Pfam" id="PF13560">
    <property type="entry name" value="HTH_31"/>
    <property type="match status" value="1"/>
</dbReference>
<dbReference type="Gene3D" id="1.10.260.40">
    <property type="entry name" value="lambda repressor-like DNA-binding domains"/>
    <property type="match status" value="1"/>
</dbReference>
<dbReference type="Proteomes" id="UP000548476">
    <property type="component" value="Unassembled WGS sequence"/>
</dbReference>
<name>A0A841FNJ5_9ACTN</name>